<evidence type="ECO:0000256" key="1">
    <source>
        <dbReference type="SAM" id="Phobius"/>
    </source>
</evidence>
<name>A0A0U9HAQ2_9BACI</name>
<reference evidence="3" key="1">
    <citation type="submission" date="2015-07" db="EMBL/GenBank/DDBJ databases">
        <title>Draft Genome Sequence of Oceanobacillus picturae Heshi-B3 that Was Isolated from Fermented Rice Bran with Aging Salted Mackerel, Which Was Named Heshiko as Traditional Fermented Seafood in Japan.</title>
        <authorList>
            <person name="Akuzawa S."/>
            <person name="Nakagawa J."/>
            <person name="Kanekatsu T."/>
            <person name="Kanesaki Y."/>
            <person name="Suzuki T."/>
        </authorList>
    </citation>
    <scope>NUCLEOTIDE SEQUENCE [LARGE SCALE GENOMIC DNA]</scope>
    <source>
        <strain evidence="3">Heshi-B3</strain>
    </source>
</reference>
<protein>
    <submittedName>
        <fullName evidence="2">Na+/H+ antiporter</fullName>
    </submittedName>
</protein>
<accession>A0A0U9HAQ2</accession>
<keyword evidence="1" id="KW-0812">Transmembrane</keyword>
<sequence>MNHLKLSSPSKEREGEKCMRVTTIVLGILGIIGIVYKWRYRIVNTLLAISFLRRLAVTLSMNMPTIRSKILPGLFGKQQSNEM</sequence>
<proteinExistence type="predicted"/>
<keyword evidence="1" id="KW-0472">Membrane</keyword>
<dbReference type="EMBL" id="BBXV01000071">
    <property type="protein sequence ID" value="GAQ19802.1"/>
    <property type="molecule type" value="Genomic_DNA"/>
</dbReference>
<comment type="caution">
    <text evidence="2">The sequence shown here is derived from an EMBL/GenBank/DDBJ whole genome shotgun (WGS) entry which is preliminary data.</text>
</comment>
<gene>
    <name evidence="2" type="ORF">OPHB3_3786</name>
</gene>
<evidence type="ECO:0000313" key="3">
    <source>
        <dbReference type="Proteomes" id="UP000052946"/>
    </source>
</evidence>
<reference evidence="2 3" key="2">
    <citation type="journal article" date="2016" name="Genome Announc.">
        <title>Draft Genome Sequence of Oceanobacillus picturae Heshi-B3, Isolated from Fermented Rice Bran in a Traditional Japanese Seafood Dish.</title>
        <authorList>
            <person name="Akuzawa S."/>
            <person name="Nagaoka J."/>
            <person name="Kanekatsu M."/>
            <person name="Kanesaki Y."/>
            <person name="Suzuki T."/>
        </authorList>
    </citation>
    <scope>NUCLEOTIDE SEQUENCE [LARGE SCALE GENOMIC DNA]</scope>
    <source>
        <strain evidence="2 3">Heshi-B3</strain>
    </source>
</reference>
<evidence type="ECO:0000313" key="2">
    <source>
        <dbReference type="EMBL" id="GAQ19802.1"/>
    </source>
</evidence>
<dbReference type="Proteomes" id="UP000052946">
    <property type="component" value="Unassembled WGS sequence"/>
</dbReference>
<organism evidence="2 3">
    <name type="scientific">Oceanobacillus picturae</name>
    <dbReference type="NCBI Taxonomy" id="171693"/>
    <lineage>
        <taxon>Bacteria</taxon>
        <taxon>Bacillati</taxon>
        <taxon>Bacillota</taxon>
        <taxon>Bacilli</taxon>
        <taxon>Bacillales</taxon>
        <taxon>Bacillaceae</taxon>
        <taxon>Oceanobacillus</taxon>
    </lineage>
</organism>
<keyword evidence="1" id="KW-1133">Transmembrane helix</keyword>
<feature type="transmembrane region" description="Helical" evidence="1">
    <location>
        <begin position="21"/>
        <end position="36"/>
    </location>
</feature>
<dbReference type="AlphaFoldDB" id="A0A0U9HAQ2"/>